<evidence type="ECO:0000256" key="2">
    <source>
        <dbReference type="ARBA" id="ARBA00022723"/>
    </source>
</evidence>
<evidence type="ECO:0000256" key="3">
    <source>
        <dbReference type="ARBA" id="ARBA00022801"/>
    </source>
</evidence>
<keyword evidence="4 6" id="KW-0862">Zinc</keyword>
<dbReference type="RefSeq" id="WP_341471555.1">
    <property type="nucleotide sequence ID" value="NZ_CP128400.1"/>
</dbReference>
<reference evidence="9" key="2">
    <citation type="journal article" date="2024" name="Nature">
        <title>Anoxygenic phototroph of the Chloroflexota uses a type I reaction centre.</title>
        <authorList>
            <person name="Tsuji J.M."/>
            <person name="Shaw N.A."/>
            <person name="Nagashima S."/>
            <person name="Venkiteswaran J.J."/>
            <person name="Schiff S.L."/>
            <person name="Watanabe T."/>
            <person name="Fukui M."/>
            <person name="Hanada S."/>
            <person name="Tank M."/>
            <person name="Neufeld J.D."/>
        </authorList>
    </citation>
    <scope>NUCLEOTIDE SEQUENCE</scope>
    <source>
        <strain evidence="9">L227-S17</strain>
    </source>
</reference>
<dbReference type="Gene3D" id="1.10.1370.30">
    <property type="match status" value="1"/>
</dbReference>
<organism evidence="8 10">
    <name type="scientific">Candidatus Chlorohelix allophototropha</name>
    <dbReference type="NCBI Taxonomy" id="3003348"/>
    <lineage>
        <taxon>Bacteria</taxon>
        <taxon>Bacillati</taxon>
        <taxon>Chloroflexota</taxon>
        <taxon>Chloroflexia</taxon>
        <taxon>Candidatus Chloroheliales</taxon>
        <taxon>Candidatus Chloroheliaceae</taxon>
        <taxon>Candidatus Chlorohelix</taxon>
    </lineage>
</organism>
<sequence length="566" mass="65216">MLASLPSTSEEIKNWKWDDIAPFYEELEKRELNAGNREKWLADWTSLSDVVMGYFARLKVDVSCNTADTGLESELNDWLQNNLPPLRSAENRLIRKLLESGLIPRGMEIPLKKMRVANEIFREENLALMAEEAKLSNEYAKISGAQAVKWNGEELTLSRLRLVQMERDRESREKAWKADLQRQLQDREAFNQLWVRMLGLRQQIAANAGLGSYTEYKWKQLNRFDYTPEDCHTFHKAILETVVPAATRVYERRKKQLEVEALRPWDLEVETRDLPPLKPFENGEQLQKRAEVVFKKVDGDLGEYFATMRREQLLDLENRKAKAPGGYCIGLFVQGKRRPFIFMNAVGTQRDVTTMLHEAGHAFHAFETAKLPYHQQRGVGSEFNEVASMAMELLGAPYLHEAGFYTQEEATRARVAHLEKILLFWPYMAVVDAFQLWAYANPDEAANPANCDHKWGELWDRFMPGEDWSGLEEEKVTGWHRKLHIFQHPFYYVEYGMAQLGAVQVWANSLKNANEAVQAYRNAHRLGGTVSLPELYATAGAHFAFDIPALQNAVDLIERTITELSK</sequence>
<comment type="similarity">
    <text evidence="6">Belongs to the peptidase M3 family.</text>
</comment>
<evidence type="ECO:0000256" key="5">
    <source>
        <dbReference type="ARBA" id="ARBA00023049"/>
    </source>
</evidence>
<evidence type="ECO:0000313" key="11">
    <source>
        <dbReference type="Proteomes" id="UP001431572"/>
    </source>
</evidence>
<protein>
    <submittedName>
        <fullName evidence="8">M3 family oligoendopeptidase</fullName>
    </submittedName>
</protein>
<dbReference type="AlphaFoldDB" id="A0A8T7M6M2"/>
<reference evidence="8 10" key="1">
    <citation type="submission" date="2020-06" db="EMBL/GenBank/DDBJ databases">
        <title>Anoxygenic phototrophic Chloroflexota member uses a Type I reaction center.</title>
        <authorList>
            <person name="Tsuji J.M."/>
            <person name="Shaw N.A."/>
            <person name="Nagashima S."/>
            <person name="Venkiteswaran J."/>
            <person name="Schiff S.L."/>
            <person name="Hanada S."/>
            <person name="Tank M."/>
            <person name="Neufeld J.D."/>
        </authorList>
    </citation>
    <scope>NUCLEOTIDE SEQUENCE [LARGE SCALE GENOMIC DNA]</scope>
    <source>
        <strain evidence="8">L227-S17</strain>
    </source>
</reference>
<evidence type="ECO:0000313" key="8">
    <source>
        <dbReference type="EMBL" id="NWJ47777.1"/>
    </source>
</evidence>
<evidence type="ECO:0000259" key="7">
    <source>
        <dbReference type="Pfam" id="PF01432"/>
    </source>
</evidence>
<evidence type="ECO:0000313" key="10">
    <source>
        <dbReference type="Proteomes" id="UP000521676"/>
    </source>
</evidence>
<dbReference type="EMBL" id="JACATZ010000003">
    <property type="protein sequence ID" value="NWJ47777.1"/>
    <property type="molecule type" value="Genomic_DNA"/>
</dbReference>
<dbReference type="InterPro" id="IPR045090">
    <property type="entry name" value="Pept_M3A_M3B"/>
</dbReference>
<keyword evidence="5 6" id="KW-0482">Metalloprotease</keyword>
<dbReference type="SUPFAM" id="SSF55486">
    <property type="entry name" value="Metalloproteases ('zincins'), catalytic domain"/>
    <property type="match status" value="1"/>
</dbReference>
<dbReference type="NCBIfam" id="TIGR02289">
    <property type="entry name" value="M3_not_pepF"/>
    <property type="match status" value="1"/>
</dbReference>
<dbReference type="CDD" id="cd09606">
    <property type="entry name" value="M3B_PepF"/>
    <property type="match status" value="1"/>
</dbReference>
<dbReference type="Proteomes" id="UP001431572">
    <property type="component" value="Chromosome 2"/>
</dbReference>
<dbReference type="InterPro" id="IPR011976">
    <property type="entry name" value="Pept_M3B_oligopep-rel"/>
</dbReference>
<dbReference type="GO" id="GO:0004222">
    <property type="term" value="F:metalloendopeptidase activity"/>
    <property type="evidence" value="ECO:0007669"/>
    <property type="project" value="InterPro"/>
</dbReference>
<evidence type="ECO:0000256" key="6">
    <source>
        <dbReference type="RuleBase" id="RU003435"/>
    </source>
</evidence>
<evidence type="ECO:0000256" key="1">
    <source>
        <dbReference type="ARBA" id="ARBA00022670"/>
    </source>
</evidence>
<name>A0A8T7M6M2_9CHLR</name>
<accession>A0A8T7M6M2</accession>
<dbReference type="GO" id="GO:0046872">
    <property type="term" value="F:metal ion binding"/>
    <property type="evidence" value="ECO:0007669"/>
    <property type="project" value="UniProtKB-UniRule"/>
</dbReference>
<gene>
    <name evidence="8" type="ORF">HXX08_18140</name>
    <name evidence="9" type="ORF">OZ401_003310</name>
</gene>
<dbReference type="EMBL" id="CP128400">
    <property type="protein sequence ID" value="WJW69682.1"/>
    <property type="molecule type" value="Genomic_DNA"/>
</dbReference>
<keyword evidence="11" id="KW-1185">Reference proteome</keyword>
<dbReference type="Proteomes" id="UP000521676">
    <property type="component" value="Unassembled WGS sequence"/>
</dbReference>
<evidence type="ECO:0000313" key="9">
    <source>
        <dbReference type="EMBL" id="WJW69682.1"/>
    </source>
</evidence>
<feature type="domain" description="Peptidase M3A/M3B catalytic" evidence="7">
    <location>
        <begin position="166"/>
        <end position="544"/>
    </location>
</feature>
<dbReference type="PANTHER" id="PTHR11804:SF48">
    <property type="entry name" value="PUTATIVE-RELATED"/>
    <property type="match status" value="1"/>
</dbReference>
<keyword evidence="1 6" id="KW-0645">Protease</keyword>
<dbReference type="Pfam" id="PF01432">
    <property type="entry name" value="Peptidase_M3"/>
    <property type="match status" value="1"/>
</dbReference>
<dbReference type="GO" id="GO:0006518">
    <property type="term" value="P:peptide metabolic process"/>
    <property type="evidence" value="ECO:0007669"/>
    <property type="project" value="TreeGrafter"/>
</dbReference>
<comment type="cofactor">
    <cofactor evidence="6">
        <name>Zn(2+)</name>
        <dbReference type="ChEBI" id="CHEBI:29105"/>
    </cofactor>
    <text evidence="6">Binds 1 zinc ion.</text>
</comment>
<dbReference type="InterPro" id="IPR001567">
    <property type="entry name" value="Pept_M3A_M3B_dom"/>
</dbReference>
<proteinExistence type="inferred from homology"/>
<evidence type="ECO:0000256" key="4">
    <source>
        <dbReference type="ARBA" id="ARBA00022833"/>
    </source>
</evidence>
<dbReference type="PANTHER" id="PTHR11804">
    <property type="entry name" value="PROTEASE M3 THIMET OLIGOPEPTIDASE-RELATED"/>
    <property type="match status" value="1"/>
</dbReference>
<keyword evidence="3 6" id="KW-0378">Hydrolase</keyword>
<dbReference type="GO" id="GO:0006508">
    <property type="term" value="P:proteolysis"/>
    <property type="evidence" value="ECO:0007669"/>
    <property type="project" value="UniProtKB-KW"/>
</dbReference>
<keyword evidence="2 6" id="KW-0479">Metal-binding</keyword>